<evidence type="ECO:0000313" key="3">
    <source>
        <dbReference type="Proteomes" id="UP001221898"/>
    </source>
</evidence>
<gene>
    <name evidence="2" type="ORF">AAFF_G00105720</name>
</gene>
<sequence length="664" mass="70369">MDPGGSELESSLSQLDNPCLIVEDSQPDSAALEEDPDSSYRSLLARRLSSLQPTSPSPVLELISSPAGSRCSQTDSLSNVQTNTQASSAPLELSQSSKAQAHIQVLEECSPSNQNSALTPVNGKCVGLEMDAGADSTTQCAQSEGGASQFGFLELSESQGLGLECDGKEESQAERARTPPRQTDSQRQASQGALQKATAGLDSGSRDGTSKRAEVSSSCSSEPLSGDRKEMSIQHLLHGQDSEASAEVAREPRNQEEEDDDDDEDEVPSSQDDMFDAAKSGVDSTVTEPESQRRPTCTPAKSLHLLHLSGHGILCLTHPQHKRINKLLTSRWTRPSPDEPDCSHKRDDEPMDMDQPPVQSRAAPKPRPSASTPVSQHSPGFALEKSPSLPILPELSHDIFVPTQSQDTRSGSDKAEALMKKSSDKEGRFTQESGSRPGAKHIPSQSQHSGVNESFQLELSTHSEHSGFAQPPQEAEEGEDSQDTQIEGLERAVTTVTPRRASQEEGGRPNNALSASPAPGARKTGALLAAVKDAKETSSQGSRSEPKPAARAADATGATETIDLTDSGSSQKEAAVHTPHAARSQQKAVTVDLTTGVRRERAPAPAPSACVPYSLSSLSQSLSVLPEANSQARVVMDVQARSVEDRGVPGVPSAVQSGPFTEAR</sequence>
<feature type="compositionally biased region" description="Low complexity" evidence="1">
    <location>
        <begin position="39"/>
        <end position="51"/>
    </location>
</feature>
<proteinExistence type="predicted"/>
<feature type="compositionally biased region" description="Acidic residues" evidence="1">
    <location>
        <begin position="256"/>
        <end position="267"/>
    </location>
</feature>
<comment type="caution">
    <text evidence="2">The sequence shown here is derived from an EMBL/GenBank/DDBJ whole genome shotgun (WGS) entry which is preliminary data.</text>
</comment>
<feature type="region of interest" description="Disordered" evidence="1">
    <location>
        <begin position="1"/>
        <end position="97"/>
    </location>
</feature>
<reference evidence="2" key="1">
    <citation type="journal article" date="2023" name="Science">
        <title>Genome structures resolve the early diversification of teleost fishes.</title>
        <authorList>
            <person name="Parey E."/>
            <person name="Louis A."/>
            <person name="Montfort J."/>
            <person name="Bouchez O."/>
            <person name="Roques C."/>
            <person name="Iampietro C."/>
            <person name="Lluch J."/>
            <person name="Castinel A."/>
            <person name="Donnadieu C."/>
            <person name="Desvignes T."/>
            <person name="Floi Bucao C."/>
            <person name="Jouanno E."/>
            <person name="Wen M."/>
            <person name="Mejri S."/>
            <person name="Dirks R."/>
            <person name="Jansen H."/>
            <person name="Henkel C."/>
            <person name="Chen W.J."/>
            <person name="Zahm M."/>
            <person name="Cabau C."/>
            <person name="Klopp C."/>
            <person name="Thompson A.W."/>
            <person name="Robinson-Rechavi M."/>
            <person name="Braasch I."/>
            <person name="Lecointre G."/>
            <person name="Bobe J."/>
            <person name="Postlethwait J.H."/>
            <person name="Berthelot C."/>
            <person name="Roest Crollius H."/>
            <person name="Guiguen Y."/>
        </authorList>
    </citation>
    <scope>NUCLEOTIDE SEQUENCE</scope>
    <source>
        <strain evidence="2">NC1722</strain>
    </source>
</reference>
<name>A0AAD7T2G8_9TELE</name>
<feature type="compositionally biased region" description="Low complexity" evidence="1">
    <location>
        <begin position="1"/>
        <end position="13"/>
    </location>
</feature>
<evidence type="ECO:0000256" key="1">
    <source>
        <dbReference type="SAM" id="MobiDB-lite"/>
    </source>
</evidence>
<keyword evidence="3" id="KW-1185">Reference proteome</keyword>
<feature type="compositionally biased region" description="Basic and acidic residues" evidence="1">
    <location>
        <begin position="410"/>
        <end position="429"/>
    </location>
</feature>
<dbReference type="EMBL" id="JAINUG010000017">
    <property type="protein sequence ID" value="KAJ8412990.1"/>
    <property type="molecule type" value="Genomic_DNA"/>
</dbReference>
<feature type="compositionally biased region" description="Polar residues" evidence="1">
    <location>
        <begin position="369"/>
        <end position="378"/>
    </location>
</feature>
<feature type="region of interest" description="Disordered" evidence="1">
    <location>
        <begin position="644"/>
        <end position="664"/>
    </location>
</feature>
<feature type="compositionally biased region" description="Polar residues" evidence="1">
    <location>
        <begin position="443"/>
        <end position="460"/>
    </location>
</feature>
<feature type="compositionally biased region" description="Polar residues" evidence="1">
    <location>
        <begin position="562"/>
        <end position="572"/>
    </location>
</feature>
<evidence type="ECO:0000313" key="2">
    <source>
        <dbReference type="EMBL" id="KAJ8412990.1"/>
    </source>
</evidence>
<feature type="region of interest" description="Disordered" evidence="1">
    <location>
        <begin position="327"/>
        <end position="590"/>
    </location>
</feature>
<accession>A0AAD7T2G8</accession>
<protein>
    <submittedName>
        <fullName evidence="2">Uncharacterized protein</fullName>
    </submittedName>
</protein>
<dbReference type="Proteomes" id="UP001221898">
    <property type="component" value="Unassembled WGS sequence"/>
</dbReference>
<feature type="compositionally biased region" description="Basic and acidic residues" evidence="1">
    <location>
        <begin position="204"/>
        <end position="214"/>
    </location>
</feature>
<feature type="compositionally biased region" description="Polar residues" evidence="1">
    <location>
        <begin position="180"/>
        <end position="193"/>
    </location>
</feature>
<organism evidence="2 3">
    <name type="scientific">Aldrovandia affinis</name>
    <dbReference type="NCBI Taxonomy" id="143900"/>
    <lineage>
        <taxon>Eukaryota</taxon>
        <taxon>Metazoa</taxon>
        <taxon>Chordata</taxon>
        <taxon>Craniata</taxon>
        <taxon>Vertebrata</taxon>
        <taxon>Euteleostomi</taxon>
        <taxon>Actinopterygii</taxon>
        <taxon>Neopterygii</taxon>
        <taxon>Teleostei</taxon>
        <taxon>Notacanthiformes</taxon>
        <taxon>Halosauridae</taxon>
        <taxon>Aldrovandia</taxon>
    </lineage>
</organism>
<feature type="compositionally biased region" description="Polar residues" evidence="1">
    <location>
        <begin position="654"/>
        <end position="664"/>
    </location>
</feature>
<feature type="compositionally biased region" description="Basic and acidic residues" evidence="1">
    <location>
        <begin position="165"/>
        <end position="177"/>
    </location>
</feature>
<dbReference type="AlphaFoldDB" id="A0AAD7T2G8"/>
<feature type="compositionally biased region" description="Low complexity" evidence="1">
    <location>
        <begin position="549"/>
        <end position="561"/>
    </location>
</feature>
<feature type="compositionally biased region" description="Polar residues" evidence="1">
    <location>
        <begin position="66"/>
        <end position="97"/>
    </location>
</feature>
<feature type="region of interest" description="Disordered" evidence="1">
    <location>
        <begin position="161"/>
        <end position="298"/>
    </location>
</feature>